<sequence>MSRWIEHTFDFFSVRGRVIVRPESESTNSEHHAHGHRERVAEGQRIAMKKRRDTPTTVATGLSVRDGHRRRPAHASAATRPDTQLRRNNASDNGRPKHRRRKRRRASGAGPSAARFGETHYCRAPPHGYRARRSMYTAERLIVAARHRSAFDASRLFVVTLDHFLNVVSQWHVTAGRVGRYRASLTHRCRVYRLQRAPLSLQPCKNCNRDNTSRPSARRRRPTAHFRAPIVGHCFDFDTIRARLGGFGDAVGLPKSWCAAAELTFVGLPSDCERRAAARPSIGNLIPRCGVSGPRDGRADRAGSSINEHIRRRRLRRKIWHRERSPPVSGLHPPDPERRSPAKIAADRAVYAVHSEWPPSIHKKARRGRCGARRRGRDLARRPAPAPDASAECVSERDGRFVGASR</sequence>
<accession>A0A4C1W9Z5</accession>
<gene>
    <name evidence="2" type="ORF">EVAR_96795_1</name>
</gene>
<dbReference type="EMBL" id="BGZK01000519">
    <property type="protein sequence ID" value="GBP48208.1"/>
    <property type="molecule type" value="Genomic_DNA"/>
</dbReference>
<feature type="compositionally biased region" description="Basic residues" evidence="1">
    <location>
        <begin position="96"/>
        <end position="106"/>
    </location>
</feature>
<feature type="region of interest" description="Disordered" evidence="1">
    <location>
        <begin position="23"/>
        <end position="119"/>
    </location>
</feature>
<feature type="compositionally biased region" description="Basic residues" evidence="1">
    <location>
        <begin position="361"/>
        <end position="376"/>
    </location>
</feature>
<evidence type="ECO:0000313" key="2">
    <source>
        <dbReference type="EMBL" id="GBP48208.1"/>
    </source>
</evidence>
<dbReference type="AlphaFoldDB" id="A0A4C1W9Z5"/>
<evidence type="ECO:0000313" key="3">
    <source>
        <dbReference type="Proteomes" id="UP000299102"/>
    </source>
</evidence>
<dbReference type="OrthoDB" id="6922227at2759"/>
<name>A0A4C1W9Z5_EUMVA</name>
<protein>
    <submittedName>
        <fullName evidence="2">Uncharacterized protein</fullName>
    </submittedName>
</protein>
<feature type="compositionally biased region" description="Basic and acidic residues" evidence="1">
    <location>
        <begin position="23"/>
        <end position="42"/>
    </location>
</feature>
<comment type="caution">
    <text evidence="2">The sequence shown here is derived from an EMBL/GenBank/DDBJ whole genome shotgun (WGS) entry which is preliminary data.</text>
</comment>
<feature type="region of interest" description="Disordered" evidence="1">
    <location>
        <begin position="358"/>
        <end position="406"/>
    </location>
</feature>
<evidence type="ECO:0000256" key="1">
    <source>
        <dbReference type="SAM" id="MobiDB-lite"/>
    </source>
</evidence>
<organism evidence="2 3">
    <name type="scientific">Eumeta variegata</name>
    <name type="common">Bagworm moth</name>
    <name type="synonym">Eumeta japonica</name>
    <dbReference type="NCBI Taxonomy" id="151549"/>
    <lineage>
        <taxon>Eukaryota</taxon>
        <taxon>Metazoa</taxon>
        <taxon>Ecdysozoa</taxon>
        <taxon>Arthropoda</taxon>
        <taxon>Hexapoda</taxon>
        <taxon>Insecta</taxon>
        <taxon>Pterygota</taxon>
        <taxon>Neoptera</taxon>
        <taxon>Endopterygota</taxon>
        <taxon>Lepidoptera</taxon>
        <taxon>Glossata</taxon>
        <taxon>Ditrysia</taxon>
        <taxon>Tineoidea</taxon>
        <taxon>Psychidae</taxon>
        <taxon>Oiketicinae</taxon>
        <taxon>Eumeta</taxon>
    </lineage>
</organism>
<reference evidence="2 3" key="1">
    <citation type="journal article" date="2019" name="Commun. Biol.">
        <title>The bagworm genome reveals a unique fibroin gene that provides high tensile strength.</title>
        <authorList>
            <person name="Kono N."/>
            <person name="Nakamura H."/>
            <person name="Ohtoshi R."/>
            <person name="Tomita M."/>
            <person name="Numata K."/>
            <person name="Arakawa K."/>
        </authorList>
    </citation>
    <scope>NUCLEOTIDE SEQUENCE [LARGE SCALE GENOMIC DNA]</scope>
</reference>
<dbReference type="Proteomes" id="UP000299102">
    <property type="component" value="Unassembled WGS sequence"/>
</dbReference>
<keyword evidence="3" id="KW-1185">Reference proteome</keyword>
<feature type="region of interest" description="Disordered" evidence="1">
    <location>
        <begin position="317"/>
        <end position="340"/>
    </location>
</feature>
<proteinExistence type="predicted"/>